<keyword evidence="2" id="KW-1185">Reference proteome</keyword>
<dbReference type="OrthoDB" id="1711174at2759"/>
<sequence>MGNGDLVESKGQGTMAVQTKKVMAATVNDSTLWHQRFGHYNYNALRLLHQKEQVTRPSITIPEENFVDNQNIAEERIPEVIEEEELSSPERTPARMRPLSEVYESFEASGEIQLKFCSSEEQLADIFTKALPRDKFQFLRDMLGVTGKHIKEEY</sequence>
<comment type="caution">
    <text evidence="1">The sequence shown here is derived from an EMBL/GenBank/DDBJ whole genome shotgun (WGS) entry which is preliminary data.</text>
</comment>
<name>A0A5C7HWF7_9ROSI</name>
<reference evidence="2" key="1">
    <citation type="journal article" date="2019" name="Gigascience">
        <title>De novo genome assembly of the endangered Acer yangbiense, a plant species with extremely small populations endemic to Yunnan Province, China.</title>
        <authorList>
            <person name="Yang J."/>
            <person name="Wariss H.M."/>
            <person name="Tao L."/>
            <person name="Zhang R."/>
            <person name="Yun Q."/>
            <person name="Hollingsworth P."/>
            <person name="Dao Z."/>
            <person name="Luo G."/>
            <person name="Guo H."/>
            <person name="Ma Y."/>
            <person name="Sun W."/>
        </authorList>
    </citation>
    <scope>NUCLEOTIDE SEQUENCE [LARGE SCALE GENOMIC DNA]</scope>
    <source>
        <strain evidence="2">cv. Malutang</strain>
    </source>
</reference>
<dbReference type="AlphaFoldDB" id="A0A5C7HWF7"/>
<dbReference type="Proteomes" id="UP000323000">
    <property type="component" value="Chromosome 5"/>
</dbReference>
<evidence type="ECO:0000313" key="2">
    <source>
        <dbReference type="Proteomes" id="UP000323000"/>
    </source>
</evidence>
<organism evidence="1 2">
    <name type="scientific">Acer yangbiense</name>
    <dbReference type="NCBI Taxonomy" id="1000413"/>
    <lineage>
        <taxon>Eukaryota</taxon>
        <taxon>Viridiplantae</taxon>
        <taxon>Streptophyta</taxon>
        <taxon>Embryophyta</taxon>
        <taxon>Tracheophyta</taxon>
        <taxon>Spermatophyta</taxon>
        <taxon>Magnoliopsida</taxon>
        <taxon>eudicotyledons</taxon>
        <taxon>Gunneridae</taxon>
        <taxon>Pentapetalae</taxon>
        <taxon>rosids</taxon>
        <taxon>malvids</taxon>
        <taxon>Sapindales</taxon>
        <taxon>Sapindaceae</taxon>
        <taxon>Hippocastanoideae</taxon>
        <taxon>Acereae</taxon>
        <taxon>Acer</taxon>
    </lineage>
</organism>
<gene>
    <name evidence="1" type="ORF">EZV62_012507</name>
</gene>
<proteinExistence type="predicted"/>
<protein>
    <submittedName>
        <fullName evidence="1">Uncharacterized protein</fullName>
    </submittedName>
</protein>
<evidence type="ECO:0000313" key="1">
    <source>
        <dbReference type="EMBL" id="TXG61144.1"/>
    </source>
</evidence>
<accession>A0A5C7HWF7</accession>
<dbReference type="EMBL" id="VAHF01000005">
    <property type="protein sequence ID" value="TXG61144.1"/>
    <property type="molecule type" value="Genomic_DNA"/>
</dbReference>